<dbReference type="InterPro" id="IPR002716">
    <property type="entry name" value="PIN_dom"/>
</dbReference>
<keyword evidence="2 6" id="KW-0540">Nuclease</keyword>
<dbReference type="InterPro" id="IPR022907">
    <property type="entry name" value="VapC_family"/>
</dbReference>
<reference evidence="8 9" key="1">
    <citation type="journal article" date="2012" name="J. Bacteriol.">
        <title>Complete genome sequence of strain 1860, a crenarchaeon of the genus pyrobaculum able to grow with various electron acceptors.</title>
        <authorList>
            <person name="Mardanov A.V."/>
            <person name="Gumerov V.M."/>
            <person name="Slobodkina G.B."/>
            <person name="Beletsky A.V."/>
            <person name="Bonch-Osmolovskaya E.A."/>
            <person name="Ravin N.V."/>
            <person name="Skryabin K.G."/>
        </authorList>
    </citation>
    <scope>NUCLEOTIDE SEQUENCE [LARGE SCALE GENOMIC DNA]</scope>
    <source>
        <strain evidence="8 9">1860</strain>
    </source>
</reference>
<dbReference type="InterPro" id="IPR051619">
    <property type="entry name" value="TypeII_TA_RNase_PINc/VapC"/>
</dbReference>
<dbReference type="InterPro" id="IPR029060">
    <property type="entry name" value="PIN-like_dom_sf"/>
</dbReference>
<dbReference type="eggNOG" id="arCOG00729">
    <property type="taxonomic scope" value="Archaea"/>
</dbReference>
<protein>
    <recommendedName>
        <fullName evidence="6">Ribonuclease VapC</fullName>
        <shortName evidence="6">RNase VapC</shortName>
        <ecNumber evidence="6">3.1.-.-</ecNumber>
    </recommendedName>
    <alternativeName>
        <fullName evidence="6">Putative toxin VapC</fullName>
    </alternativeName>
</protein>
<evidence type="ECO:0000313" key="8">
    <source>
        <dbReference type="EMBL" id="AET33329.1"/>
    </source>
</evidence>
<evidence type="ECO:0000256" key="2">
    <source>
        <dbReference type="ARBA" id="ARBA00022722"/>
    </source>
</evidence>
<keyword evidence="5 6" id="KW-0460">Magnesium</keyword>
<proteinExistence type="inferred from homology"/>
<feature type="domain" description="PIN" evidence="7">
    <location>
        <begin position="6"/>
        <end position="120"/>
    </location>
</feature>
<dbReference type="Pfam" id="PF01850">
    <property type="entry name" value="PIN"/>
    <property type="match status" value="1"/>
</dbReference>
<comment type="cofactor">
    <cofactor evidence="6">
        <name>Mg(2+)</name>
        <dbReference type="ChEBI" id="CHEBI:18420"/>
    </cofactor>
</comment>
<keyword evidence="4 6" id="KW-0378">Hydrolase</keyword>
<evidence type="ECO:0000256" key="1">
    <source>
        <dbReference type="ARBA" id="ARBA00022649"/>
    </source>
</evidence>
<dbReference type="Gene3D" id="3.40.50.1010">
    <property type="entry name" value="5'-nuclease"/>
    <property type="match status" value="1"/>
</dbReference>
<evidence type="ECO:0000256" key="3">
    <source>
        <dbReference type="ARBA" id="ARBA00022723"/>
    </source>
</evidence>
<dbReference type="STRING" id="1104324.P186_1927"/>
<dbReference type="PANTHER" id="PTHR35901:SF1">
    <property type="entry name" value="EXONUCLEASE VAPC9"/>
    <property type="match status" value="1"/>
</dbReference>
<evidence type="ECO:0000256" key="4">
    <source>
        <dbReference type="ARBA" id="ARBA00022801"/>
    </source>
</evidence>
<comment type="function">
    <text evidence="6">Toxic component of a toxin-antitoxin (TA) system. An RNase.</text>
</comment>
<dbReference type="GO" id="GO:0000287">
    <property type="term" value="F:magnesium ion binding"/>
    <property type="evidence" value="ECO:0007669"/>
    <property type="project" value="UniProtKB-UniRule"/>
</dbReference>
<dbReference type="SUPFAM" id="SSF88723">
    <property type="entry name" value="PIN domain-like"/>
    <property type="match status" value="1"/>
</dbReference>
<dbReference type="EC" id="3.1.-.-" evidence="6"/>
<dbReference type="OrthoDB" id="168412at2157"/>
<comment type="similarity">
    <text evidence="6">Belongs to the PINc/VapC protein family.</text>
</comment>
<keyword evidence="9" id="KW-1185">Reference proteome</keyword>
<sequence>MKGGSYVFDASAIIKIVEIAPRIAPAVLKKQHTADLAYYEIGNYIWKLKKREVIDDVAPYAEFFTKLLAHIAVHSVGLRDEVLDIATRRGLTYYDAVYLWLAESLDAPLVTEDGKLCQAAARCLTAAQVLARR</sequence>
<keyword evidence="3 6" id="KW-0479">Metal-binding</keyword>
<gene>
    <name evidence="6" type="primary">vapC</name>
    <name evidence="8" type="ORF">P186_1927</name>
</gene>
<name>G7VHW9_9CREN</name>
<evidence type="ECO:0000256" key="6">
    <source>
        <dbReference type="HAMAP-Rule" id="MF_00265"/>
    </source>
</evidence>
<dbReference type="CDD" id="cd09873">
    <property type="entry name" value="PIN_Pae0151-like"/>
    <property type="match status" value="1"/>
</dbReference>
<dbReference type="GO" id="GO:0016787">
    <property type="term" value="F:hydrolase activity"/>
    <property type="evidence" value="ECO:0007669"/>
    <property type="project" value="UniProtKB-KW"/>
</dbReference>
<keyword evidence="6" id="KW-0800">Toxin</keyword>
<dbReference type="GO" id="GO:0004540">
    <property type="term" value="F:RNA nuclease activity"/>
    <property type="evidence" value="ECO:0007669"/>
    <property type="project" value="InterPro"/>
</dbReference>
<dbReference type="Proteomes" id="UP000005867">
    <property type="component" value="Chromosome"/>
</dbReference>
<dbReference type="EMBL" id="CP003098">
    <property type="protein sequence ID" value="AET33329.1"/>
    <property type="molecule type" value="Genomic_DNA"/>
</dbReference>
<feature type="binding site" evidence="6">
    <location>
        <position position="9"/>
    </location>
    <ligand>
        <name>Mg(2+)</name>
        <dbReference type="ChEBI" id="CHEBI:18420"/>
    </ligand>
</feature>
<evidence type="ECO:0000256" key="5">
    <source>
        <dbReference type="ARBA" id="ARBA00022842"/>
    </source>
</evidence>
<feature type="binding site" evidence="6">
    <location>
        <position position="95"/>
    </location>
    <ligand>
        <name>Mg(2+)</name>
        <dbReference type="ChEBI" id="CHEBI:18420"/>
    </ligand>
</feature>
<dbReference type="AlphaFoldDB" id="G7VHW9"/>
<dbReference type="KEGG" id="pyr:P186_1927"/>
<dbReference type="RefSeq" id="WP_014289154.1">
    <property type="nucleotide sequence ID" value="NC_016645.1"/>
</dbReference>
<dbReference type="GeneID" id="11596420"/>
<accession>G7VHW9</accession>
<evidence type="ECO:0000313" key="9">
    <source>
        <dbReference type="Proteomes" id="UP000005867"/>
    </source>
</evidence>
<organism evidence="8 9">
    <name type="scientific">Pyrobaculum ferrireducens</name>
    <dbReference type="NCBI Taxonomy" id="1104324"/>
    <lineage>
        <taxon>Archaea</taxon>
        <taxon>Thermoproteota</taxon>
        <taxon>Thermoprotei</taxon>
        <taxon>Thermoproteales</taxon>
        <taxon>Thermoproteaceae</taxon>
        <taxon>Pyrobaculum</taxon>
    </lineage>
</organism>
<dbReference type="HOGENOM" id="CLU_121774_5_0_2"/>
<keyword evidence="1 6" id="KW-1277">Toxin-antitoxin system</keyword>
<evidence type="ECO:0000259" key="7">
    <source>
        <dbReference type="Pfam" id="PF01850"/>
    </source>
</evidence>
<dbReference type="GO" id="GO:0090729">
    <property type="term" value="F:toxin activity"/>
    <property type="evidence" value="ECO:0007669"/>
    <property type="project" value="UniProtKB-KW"/>
</dbReference>
<dbReference type="HAMAP" id="MF_00265">
    <property type="entry name" value="VapC_Nob1"/>
    <property type="match status" value="1"/>
</dbReference>
<dbReference type="PANTHER" id="PTHR35901">
    <property type="entry name" value="RIBONUCLEASE VAPC3"/>
    <property type="match status" value="1"/>
</dbReference>
<dbReference type="InterPro" id="IPR044153">
    <property type="entry name" value="PIN_Pae0151-like"/>
</dbReference>